<sequence length="129" mass="15603">MKIIMFLFFLEMGIIPAGHLEMYEYTRDVYQELSFYGDFKFEVQMFDNHLFYGVGNKIHMWKVIGNKSFKPDAINFLFFAGVRFNDNIELGFRHYCDHPIKAWDNGSNTFLERWYEEIYVKLNFSLFED</sequence>
<evidence type="ECO:0000313" key="1">
    <source>
        <dbReference type="EMBL" id="KKN10906.1"/>
    </source>
</evidence>
<reference evidence="1" key="1">
    <citation type="journal article" date="2015" name="Nature">
        <title>Complex archaea that bridge the gap between prokaryotes and eukaryotes.</title>
        <authorList>
            <person name="Spang A."/>
            <person name="Saw J.H."/>
            <person name="Jorgensen S.L."/>
            <person name="Zaremba-Niedzwiedzka K."/>
            <person name="Martijn J."/>
            <person name="Lind A.E."/>
            <person name="van Eijk R."/>
            <person name="Schleper C."/>
            <person name="Guy L."/>
            <person name="Ettema T.J."/>
        </authorList>
    </citation>
    <scope>NUCLEOTIDE SEQUENCE</scope>
</reference>
<accession>A0A0F9QCG4</accession>
<organism evidence="1">
    <name type="scientific">marine sediment metagenome</name>
    <dbReference type="NCBI Taxonomy" id="412755"/>
    <lineage>
        <taxon>unclassified sequences</taxon>
        <taxon>metagenomes</taxon>
        <taxon>ecological metagenomes</taxon>
    </lineage>
</organism>
<proteinExistence type="predicted"/>
<dbReference type="EMBL" id="LAZR01004193">
    <property type="protein sequence ID" value="KKN10906.1"/>
    <property type="molecule type" value="Genomic_DNA"/>
</dbReference>
<comment type="caution">
    <text evidence="1">The sequence shown here is derived from an EMBL/GenBank/DDBJ whole genome shotgun (WGS) entry which is preliminary data.</text>
</comment>
<dbReference type="AlphaFoldDB" id="A0A0F9QCG4"/>
<protein>
    <submittedName>
        <fullName evidence="1">Uncharacterized protein</fullName>
    </submittedName>
</protein>
<gene>
    <name evidence="1" type="ORF">LCGC14_1031860</name>
</gene>
<name>A0A0F9QCG4_9ZZZZ</name>